<keyword evidence="1" id="KW-0472">Membrane</keyword>
<dbReference type="RefSeq" id="WP_189349402.1">
    <property type="nucleotide sequence ID" value="NZ_BMXK01000005.1"/>
</dbReference>
<feature type="transmembrane region" description="Helical" evidence="1">
    <location>
        <begin position="69"/>
        <end position="87"/>
    </location>
</feature>
<organism evidence="2 3">
    <name type="scientific">Zhihengliuella salsuginis</name>
    <dbReference type="NCBI Taxonomy" id="578222"/>
    <lineage>
        <taxon>Bacteria</taxon>
        <taxon>Bacillati</taxon>
        <taxon>Actinomycetota</taxon>
        <taxon>Actinomycetes</taxon>
        <taxon>Micrococcales</taxon>
        <taxon>Micrococcaceae</taxon>
        <taxon>Zhihengliuella</taxon>
    </lineage>
</organism>
<keyword evidence="1" id="KW-0812">Transmembrane</keyword>
<name>A0ABQ3GHN0_9MICC</name>
<evidence type="ECO:0000313" key="2">
    <source>
        <dbReference type="EMBL" id="GHD05211.1"/>
    </source>
</evidence>
<gene>
    <name evidence="2" type="ORF">GCM10008096_13820</name>
</gene>
<keyword evidence="3" id="KW-1185">Reference proteome</keyword>
<comment type="caution">
    <text evidence="2">The sequence shown here is derived from an EMBL/GenBank/DDBJ whole genome shotgun (WGS) entry which is preliminary data.</text>
</comment>
<sequence length="96" mass="10208">MRSPALQLILLAVGSLGALIAAAAWRVESNVSPAWLAHLPTAALAFRDAFIAAIAVWAVMLYSDPARVVVAWLLLGYVGLVAADYWARYGIARSNA</sequence>
<dbReference type="Proteomes" id="UP000642819">
    <property type="component" value="Unassembled WGS sequence"/>
</dbReference>
<feature type="transmembrane region" description="Helical" evidence="1">
    <location>
        <begin position="45"/>
        <end position="62"/>
    </location>
</feature>
<keyword evidence="1" id="KW-1133">Transmembrane helix</keyword>
<evidence type="ECO:0000256" key="1">
    <source>
        <dbReference type="SAM" id="Phobius"/>
    </source>
</evidence>
<proteinExistence type="predicted"/>
<protein>
    <submittedName>
        <fullName evidence="2">Uncharacterized protein</fullName>
    </submittedName>
</protein>
<reference evidence="3" key="1">
    <citation type="journal article" date="2019" name="Int. J. Syst. Evol. Microbiol.">
        <title>The Global Catalogue of Microorganisms (GCM) 10K type strain sequencing project: providing services to taxonomists for standard genome sequencing and annotation.</title>
        <authorList>
            <consortium name="The Broad Institute Genomics Platform"/>
            <consortium name="The Broad Institute Genome Sequencing Center for Infectious Disease"/>
            <person name="Wu L."/>
            <person name="Ma J."/>
        </authorList>
    </citation>
    <scope>NUCLEOTIDE SEQUENCE [LARGE SCALE GENOMIC DNA]</scope>
    <source>
        <strain evidence="3">KCTC 19466</strain>
    </source>
</reference>
<evidence type="ECO:0000313" key="3">
    <source>
        <dbReference type="Proteomes" id="UP000642819"/>
    </source>
</evidence>
<accession>A0ABQ3GHN0</accession>
<dbReference type="EMBL" id="BMXK01000005">
    <property type="protein sequence ID" value="GHD05211.1"/>
    <property type="molecule type" value="Genomic_DNA"/>
</dbReference>